<dbReference type="AlphaFoldDB" id="A0A9D1SAE2"/>
<evidence type="ECO:0000313" key="2">
    <source>
        <dbReference type="EMBL" id="HIU52328.1"/>
    </source>
</evidence>
<feature type="domain" description="CYTH" evidence="1">
    <location>
        <begin position="2"/>
        <end position="169"/>
    </location>
</feature>
<dbReference type="Gene3D" id="2.40.320.10">
    <property type="entry name" value="Hypothetical Protein Pfu-838710-001"/>
    <property type="match status" value="1"/>
</dbReference>
<dbReference type="SMART" id="SM01118">
    <property type="entry name" value="CYTH"/>
    <property type="match status" value="1"/>
</dbReference>
<reference evidence="2" key="2">
    <citation type="journal article" date="2021" name="PeerJ">
        <title>Extensive microbial diversity within the chicken gut microbiome revealed by metagenomics and culture.</title>
        <authorList>
            <person name="Gilroy R."/>
            <person name="Ravi A."/>
            <person name="Getino M."/>
            <person name="Pursley I."/>
            <person name="Horton D.L."/>
            <person name="Alikhan N.F."/>
            <person name="Baker D."/>
            <person name="Gharbi K."/>
            <person name="Hall N."/>
            <person name="Watson M."/>
            <person name="Adriaenssens E.M."/>
            <person name="Foster-Nyarko E."/>
            <person name="Jarju S."/>
            <person name="Secka A."/>
            <person name="Antonio M."/>
            <person name="Oren A."/>
            <person name="Chaudhuri R.R."/>
            <person name="La Ragione R."/>
            <person name="Hildebrand F."/>
            <person name="Pallen M.J."/>
        </authorList>
    </citation>
    <scope>NUCLEOTIDE SEQUENCE</scope>
    <source>
        <strain evidence="2">CHK195-15760</strain>
    </source>
</reference>
<reference evidence="2" key="1">
    <citation type="submission" date="2020-10" db="EMBL/GenBank/DDBJ databases">
        <authorList>
            <person name="Gilroy R."/>
        </authorList>
    </citation>
    <scope>NUCLEOTIDE SEQUENCE</scope>
    <source>
        <strain evidence="2">CHK195-15760</strain>
    </source>
</reference>
<gene>
    <name evidence="2" type="ORF">IAB70_06945</name>
</gene>
<protein>
    <recommendedName>
        <fullName evidence="1">CYTH domain-containing protein</fullName>
    </recommendedName>
</protein>
<dbReference type="Proteomes" id="UP000824093">
    <property type="component" value="Unassembled WGS sequence"/>
</dbReference>
<dbReference type="InterPro" id="IPR012042">
    <property type="entry name" value="NeuTTM/CthTTM-like"/>
</dbReference>
<dbReference type="PANTHER" id="PTHR40114:SF1">
    <property type="entry name" value="SLR0698 PROTEIN"/>
    <property type="match status" value="1"/>
</dbReference>
<proteinExistence type="predicted"/>
<dbReference type="InterPro" id="IPR023577">
    <property type="entry name" value="CYTH_domain"/>
</dbReference>
<evidence type="ECO:0000313" key="3">
    <source>
        <dbReference type="Proteomes" id="UP000824093"/>
    </source>
</evidence>
<sequence length="196" mass="23651">MNKEIERKYAVKNLPKGLKVEKIIRIKQAFLYRDKLTIVRIRDIRQIYPEVNQEYVYTLKFKGDIEYNNNYDIGKKYEIENAISKEYFEKLIEKPISKIIEKTRIVIPIQNNLKVELDVYYHYLDGLLTAEIEFPDEETAKNFQKPEWLGEELGYKKLSNRKLSEMTEDEWKSEVTKEFIENNQMIIHNLKKNYDI</sequence>
<dbReference type="PIRSF" id="PIRSF016487">
    <property type="entry name" value="CYTH_UCP016487"/>
    <property type="match status" value="1"/>
</dbReference>
<comment type="caution">
    <text evidence="2">The sequence shown here is derived from an EMBL/GenBank/DDBJ whole genome shotgun (WGS) entry which is preliminary data.</text>
</comment>
<dbReference type="InterPro" id="IPR033469">
    <property type="entry name" value="CYTH-like_dom_sf"/>
</dbReference>
<accession>A0A9D1SAE2</accession>
<dbReference type="PANTHER" id="PTHR40114">
    <property type="entry name" value="SLR0698 PROTEIN"/>
    <property type="match status" value="1"/>
</dbReference>
<dbReference type="SUPFAM" id="SSF55154">
    <property type="entry name" value="CYTH-like phosphatases"/>
    <property type="match status" value="1"/>
</dbReference>
<dbReference type="EMBL" id="DVNH01000051">
    <property type="protein sequence ID" value="HIU52328.1"/>
    <property type="molecule type" value="Genomic_DNA"/>
</dbReference>
<evidence type="ECO:0000259" key="1">
    <source>
        <dbReference type="SMART" id="SM01118"/>
    </source>
</evidence>
<organism evidence="2 3">
    <name type="scientific">Candidatus Merdicola faecigallinarum</name>
    <dbReference type="NCBI Taxonomy" id="2840862"/>
    <lineage>
        <taxon>Bacteria</taxon>
        <taxon>Bacillati</taxon>
        <taxon>Bacillota</taxon>
        <taxon>Clostridia</taxon>
        <taxon>Candidatus Merdicola</taxon>
    </lineage>
</organism>
<name>A0A9D1SAE2_9FIRM</name>